<keyword evidence="10" id="KW-1185">Reference proteome</keyword>
<dbReference type="eggNOG" id="COG3260">
    <property type="taxonomic scope" value="Bacteria"/>
</dbReference>
<keyword evidence="7" id="KW-0411">Iron-sulfur</keyword>
<evidence type="ECO:0000256" key="6">
    <source>
        <dbReference type="ARBA" id="ARBA00023004"/>
    </source>
</evidence>
<keyword evidence="5" id="KW-0479">Metal-binding</keyword>
<dbReference type="FunCoup" id="E8QXY0">
    <property type="interactions" value="39"/>
</dbReference>
<proteinExistence type="inferred from homology"/>
<dbReference type="Proteomes" id="UP000008631">
    <property type="component" value="Chromosome"/>
</dbReference>
<dbReference type="Gene3D" id="3.40.50.12280">
    <property type="match status" value="1"/>
</dbReference>
<dbReference type="InterPro" id="IPR006137">
    <property type="entry name" value="NADH_UbQ_OxRdtase-like_20kDa"/>
</dbReference>
<sequence length="257" mass="27506">MLSVLAERLRQKHRTIEYPLAPPVLPDRLRGLPIVDASRCPSGCQACAEACPTNAIRLDPAGPVIDLGKCLFCTECTTACPQEAIAYTTDHRLAVRRRDDLLRRGDAYRLAEKLDAKALRLFGRSLKLRQVSAGGCNGCEADVNVLNTVVFDLGRFGIQFVASPRHADGLLITGPVTKNMVLALEKSHEAVPAPKIVIAVGACAISGGPFAGHAEQSNGADDVLPVDLYIPGCPPHPLTILDGLLRLLDKLPEPSIP</sequence>
<dbReference type="Pfam" id="PF01058">
    <property type="entry name" value="Oxidored_q6"/>
    <property type="match status" value="1"/>
</dbReference>
<dbReference type="GO" id="GO:0046872">
    <property type="term" value="F:metal ion binding"/>
    <property type="evidence" value="ECO:0007669"/>
    <property type="project" value="UniProtKB-KW"/>
</dbReference>
<dbReference type="RefSeq" id="WP_013563248.1">
    <property type="nucleotide sequence ID" value="NC_014962.1"/>
</dbReference>
<dbReference type="SUPFAM" id="SSF54862">
    <property type="entry name" value="4Fe-4S ferredoxins"/>
    <property type="match status" value="1"/>
</dbReference>
<reference key="1">
    <citation type="submission" date="2010-11" db="EMBL/GenBank/DDBJ databases">
        <title>The complete sequence of chromosome of Isophaera pallida ATCC 43644.</title>
        <authorList>
            <consortium name="US DOE Joint Genome Institute (JGI-PGF)"/>
            <person name="Lucas S."/>
            <person name="Copeland A."/>
            <person name="Lapidus A."/>
            <person name="Bruce D."/>
            <person name="Goodwin L."/>
            <person name="Pitluck S."/>
            <person name="Kyrpides N."/>
            <person name="Mavromatis K."/>
            <person name="Pagani I."/>
            <person name="Ivanova N."/>
            <person name="Saunders E."/>
            <person name="Brettin T."/>
            <person name="Detter J.C."/>
            <person name="Han C."/>
            <person name="Tapia R."/>
            <person name="Land M."/>
            <person name="Hauser L."/>
            <person name="Markowitz V."/>
            <person name="Cheng J.-F."/>
            <person name="Hugenholtz P."/>
            <person name="Woyke T."/>
            <person name="Wu D."/>
            <person name="Eisen J.A."/>
        </authorList>
    </citation>
    <scope>NUCLEOTIDE SEQUENCE</scope>
    <source>
        <strain>ATCC 43644</strain>
    </source>
</reference>
<dbReference type="KEGG" id="ipa:Isop_0364"/>
<dbReference type="PANTHER" id="PTHR42989">
    <property type="entry name" value="HYDROGENASE-4 COMPONENT I"/>
    <property type="match status" value="1"/>
</dbReference>
<evidence type="ECO:0000313" key="10">
    <source>
        <dbReference type="Proteomes" id="UP000008631"/>
    </source>
</evidence>
<gene>
    <name evidence="9" type="ordered locus">Isop_0364</name>
</gene>
<keyword evidence="4" id="KW-0004">4Fe-4S</keyword>
<dbReference type="PANTHER" id="PTHR42989:SF1">
    <property type="entry name" value="FORMATE HYDROGENLYASE SUBUNIT 7-RELATED"/>
    <property type="match status" value="1"/>
</dbReference>
<organism evidence="9 10">
    <name type="scientific">Isosphaera pallida (strain ATCC 43644 / DSM 9630 / IS1B)</name>
    <dbReference type="NCBI Taxonomy" id="575540"/>
    <lineage>
        <taxon>Bacteria</taxon>
        <taxon>Pseudomonadati</taxon>
        <taxon>Planctomycetota</taxon>
        <taxon>Planctomycetia</taxon>
        <taxon>Isosphaerales</taxon>
        <taxon>Isosphaeraceae</taxon>
        <taxon>Isosphaera</taxon>
    </lineage>
</organism>
<accession>E8QXY0</accession>
<protein>
    <submittedName>
        <fullName evidence="9">NADH ubiquinone oxidoreductase 20 kDa subunit</fullName>
    </submittedName>
</protein>
<dbReference type="AlphaFoldDB" id="E8QXY0"/>
<dbReference type="STRING" id="575540.Isop_0364"/>
<comment type="cofactor">
    <cofactor evidence="1">
        <name>[4Fe-4S] cluster</name>
        <dbReference type="ChEBI" id="CHEBI:49883"/>
    </cofactor>
</comment>
<feature type="domain" description="4Fe-4S ferredoxin-type" evidence="8">
    <location>
        <begin position="31"/>
        <end position="61"/>
    </location>
</feature>
<dbReference type="GO" id="GO:0051539">
    <property type="term" value="F:4 iron, 4 sulfur cluster binding"/>
    <property type="evidence" value="ECO:0007669"/>
    <property type="project" value="UniProtKB-KW"/>
</dbReference>
<dbReference type="InParanoid" id="E8QXY0"/>
<dbReference type="InterPro" id="IPR017896">
    <property type="entry name" value="4Fe4S_Fe-S-bd"/>
</dbReference>
<dbReference type="SUPFAM" id="SSF56770">
    <property type="entry name" value="HydA/Nqo6-like"/>
    <property type="match status" value="1"/>
</dbReference>
<evidence type="ECO:0000256" key="1">
    <source>
        <dbReference type="ARBA" id="ARBA00001966"/>
    </source>
</evidence>
<evidence type="ECO:0000259" key="8">
    <source>
        <dbReference type="PROSITE" id="PS51379"/>
    </source>
</evidence>
<reference evidence="9 10" key="2">
    <citation type="journal article" date="2011" name="Stand. Genomic Sci.">
        <title>Complete genome sequence of Isosphaera pallida type strain (IS1B).</title>
        <authorList>
            <consortium name="US DOE Joint Genome Institute (JGI-PGF)"/>
            <person name="Goker M."/>
            <person name="Cleland D."/>
            <person name="Saunders E."/>
            <person name="Lapidus A."/>
            <person name="Nolan M."/>
            <person name="Lucas S."/>
            <person name="Hammon N."/>
            <person name="Deshpande S."/>
            <person name="Cheng J.F."/>
            <person name="Tapia R."/>
            <person name="Han C."/>
            <person name="Goodwin L."/>
            <person name="Pitluck S."/>
            <person name="Liolios K."/>
            <person name="Pagani I."/>
            <person name="Ivanova N."/>
            <person name="Mavromatis K."/>
            <person name="Pati A."/>
            <person name="Chen A."/>
            <person name="Palaniappan K."/>
            <person name="Land M."/>
            <person name="Hauser L."/>
            <person name="Chang Y.J."/>
            <person name="Jeffries C.D."/>
            <person name="Detter J.C."/>
            <person name="Beck B."/>
            <person name="Woyke T."/>
            <person name="Bristow J."/>
            <person name="Eisen J.A."/>
            <person name="Markowitz V."/>
            <person name="Hugenholtz P."/>
            <person name="Kyrpides N.C."/>
            <person name="Klenk H.P."/>
        </authorList>
    </citation>
    <scope>NUCLEOTIDE SEQUENCE [LARGE SCALE GENOMIC DNA]</scope>
    <source>
        <strain evidence="10">ATCC 43644 / DSM 9630 / IS1B</strain>
    </source>
</reference>
<dbReference type="PROSITE" id="PS51379">
    <property type="entry name" value="4FE4S_FER_2"/>
    <property type="match status" value="2"/>
</dbReference>
<dbReference type="InterPro" id="IPR052375">
    <property type="entry name" value="Complex_I_20kDa-like"/>
</dbReference>
<keyword evidence="6" id="KW-0408">Iron</keyword>
<feature type="domain" description="4Fe-4S ferredoxin-type" evidence="8">
    <location>
        <begin position="63"/>
        <end position="90"/>
    </location>
</feature>
<evidence type="ECO:0000256" key="2">
    <source>
        <dbReference type="ARBA" id="ARBA00009173"/>
    </source>
</evidence>
<dbReference type="InterPro" id="IPR017900">
    <property type="entry name" value="4Fe4S_Fe_S_CS"/>
</dbReference>
<comment type="similarity">
    <text evidence="2">Belongs to the complex I 20 kDa subunit family.</text>
</comment>
<evidence type="ECO:0000256" key="5">
    <source>
        <dbReference type="ARBA" id="ARBA00022723"/>
    </source>
</evidence>
<dbReference type="Pfam" id="PF12838">
    <property type="entry name" value="Fer4_7"/>
    <property type="match status" value="1"/>
</dbReference>
<dbReference type="HOGENOM" id="CLU_055737_5_1_0"/>
<dbReference type="OrthoDB" id="9786737at2"/>
<evidence type="ECO:0000256" key="4">
    <source>
        <dbReference type="ARBA" id="ARBA00022485"/>
    </source>
</evidence>
<keyword evidence="9" id="KW-0830">Ubiquinone</keyword>
<comment type="similarity">
    <text evidence="3">Belongs to the FrhG family.</text>
</comment>
<dbReference type="EMBL" id="CP002353">
    <property type="protein sequence ID" value="ADV60959.1"/>
    <property type="molecule type" value="Genomic_DNA"/>
</dbReference>
<dbReference type="PROSITE" id="PS00198">
    <property type="entry name" value="4FE4S_FER_1"/>
    <property type="match status" value="1"/>
</dbReference>
<dbReference type="eggNOG" id="COG1143">
    <property type="taxonomic scope" value="Bacteria"/>
</dbReference>
<dbReference type="Gene3D" id="3.30.70.20">
    <property type="match status" value="1"/>
</dbReference>
<name>E8QXY0_ISOPI</name>
<evidence type="ECO:0000256" key="3">
    <source>
        <dbReference type="ARBA" id="ARBA00010870"/>
    </source>
</evidence>
<evidence type="ECO:0000313" key="9">
    <source>
        <dbReference type="EMBL" id="ADV60959.1"/>
    </source>
</evidence>
<evidence type="ECO:0000256" key="7">
    <source>
        <dbReference type="ARBA" id="ARBA00023014"/>
    </source>
</evidence>